<accession>A0A381ZK12</accession>
<organism evidence="4">
    <name type="scientific">marine metagenome</name>
    <dbReference type="NCBI Taxonomy" id="408172"/>
    <lineage>
        <taxon>unclassified sequences</taxon>
        <taxon>metagenomes</taxon>
        <taxon>ecological metagenomes</taxon>
    </lineage>
</organism>
<dbReference type="PANTHER" id="PTHR42646">
    <property type="entry name" value="FLAP ENDONUCLEASE XNI"/>
    <property type="match status" value="1"/>
</dbReference>
<dbReference type="EMBL" id="UINC01021597">
    <property type="protein sequence ID" value="SVA89474.1"/>
    <property type="molecule type" value="Genomic_DNA"/>
</dbReference>
<dbReference type="SMART" id="SM00475">
    <property type="entry name" value="53EXOc"/>
    <property type="match status" value="1"/>
</dbReference>
<dbReference type="SUPFAM" id="SSF47807">
    <property type="entry name" value="5' to 3' exonuclease, C-terminal subdomain"/>
    <property type="match status" value="1"/>
</dbReference>
<dbReference type="Gene3D" id="3.40.50.1010">
    <property type="entry name" value="5'-nuclease"/>
    <property type="match status" value="1"/>
</dbReference>
<dbReference type="SMART" id="SM00279">
    <property type="entry name" value="HhH2"/>
    <property type="match status" value="1"/>
</dbReference>
<dbReference type="Pfam" id="PF02739">
    <property type="entry name" value="5_3_exonuc_N"/>
    <property type="match status" value="1"/>
</dbReference>
<dbReference type="InterPro" id="IPR036279">
    <property type="entry name" value="5-3_exonuclease_C_sf"/>
</dbReference>
<dbReference type="GO" id="GO:0008409">
    <property type="term" value="F:5'-3' exonuclease activity"/>
    <property type="evidence" value="ECO:0007669"/>
    <property type="project" value="InterPro"/>
</dbReference>
<protein>
    <recommendedName>
        <fullName evidence="3">5'-3' exonuclease domain-containing protein</fullName>
    </recommendedName>
</protein>
<evidence type="ECO:0000259" key="3">
    <source>
        <dbReference type="SMART" id="SM00475"/>
    </source>
</evidence>
<dbReference type="GO" id="GO:0017108">
    <property type="term" value="F:5'-flap endonuclease activity"/>
    <property type="evidence" value="ECO:0007669"/>
    <property type="project" value="InterPro"/>
</dbReference>
<gene>
    <name evidence="4" type="ORF">METZ01_LOCUS142328</name>
</gene>
<dbReference type="InterPro" id="IPR008918">
    <property type="entry name" value="HhH2"/>
</dbReference>
<keyword evidence="1" id="KW-0540">Nuclease</keyword>
<evidence type="ECO:0000256" key="1">
    <source>
        <dbReference type="ARBA" id="ARBA00022722"/>
    </source>
</evidence>
<dbReference type="PANTHER" id="PTHR42646:SF2">
    <property type="entry name" value="5'-3' EXONUCLEASE FAMILY PROTEIN"/>
    <property type="match status" value="1"/>
</dbReference>
<reference evidence="4" key="1">
    <citation type="submission" date="2018-05" db="EMBL/GenBank/DDBJ databases">
        <authorList>
            <person name="Lanie J.A."/>
            <person name="Ng W.-L."/>
            <person name="Kazmierczak K.M."/>
            <person name="Andrzejewski T.M."/>
            <person name="Davidsen T.M."/>
            <person name="Wayne K.J."/>
            <person name="Tettelin H."/>
            <person name="Glass J.I."/>
            <person name="Rusch D."/>
            <person name="Podicherti R."/>
            <person name="Tsui H.-C.T."/>
            <person name="Winkler M.E."/>
        </authorList>
    </citation>
    <scope>NUCLEOTIDE SEQUENCE</scope>
</reference>
<dbReference type="CDD" id="cd09859">
    <property type="entry name" value="PIN_53EXO"/>
    <property type="match status" value="1"/>
</dbReference>
<dbReference type="AlphaFoldDB" id="A0A381ZK12"/>
<dbReference type="GO" id="GO:0003677">
    <property type="term" value="F:DNA binding"/>
    <property type="evidence" value="ECO:0007669"/>
    <property type="project" value="InterPro"/>
</dbReference>
<dbReference type="InterPro" id="IPR002421">
    <property type="entry name" value="5-3_exonuclease"/>
</dbReference>
<dbReference type="InterPro" id="IPR038969">
    <property type="entry name" value="FEN"/>
</dbReference>
<dbReference type="GO" id="GO:0033567">
    <property type="term" value="P:DNA replication, Okazaki fragment processing"/>
    <property type="evidence" value="ECO:0007669"/>
    <property type="project" value="InterPro"/>
</dbReference>
<dbReference type="Gene3D" id="1.10.150.20">
    <property type="entry name" value="5' to 3' exonuclease, C-terminal subdomain"/>
    <property type="match status" value="1"/>
</dbReference>
<name>A0A381ZK12_9ZZZZ</name>
<evidence type="ECO:0000256" key="2">
    <source>
        <dbReference type="ARBA" id="ARBA00022801"/>
    </source>
</evidence>
<keyword evidence="2" id="KW-0378">Hydrolase</keyword>
<dbReference type="InterPro" id="IPR020046">
    <property type="entry name" value="5-3_exonucl_a-hlix_arch_N"/>
</dbReference>
<proteinExistence type="predicted"/>
<evidence type="ECO:0000313" key="4">
    <source>
        <dbReference type="EMBL" id="SVA89474.1"/>
    </source>
</evidence>
<dbReference type="InterPro" id="IPR029060">
    <property type="entry name" value="PIN-like_dom_sf"/>
</dbReference>
<dbReference type="SUPFAM" id="SSF88723">
    <property type="entry name" value="PIN domain-like"/>
    <property type="match status" value="1"/>
</dbReference>
<sequence>MPTLNDDGIHIGGVVGFLKSIGYAIHLFNPTRAIIVFDGKGGSTRRRKIFPEYKAGRKPKSRLVRAYDFASEEDERKNMLKQLQSVIEYLQLLPVTILAMDNIEADDVIAHLSKQIFDESEVVISSTDKDFLQLINHRIKVYSPTKKKIYDRDAIYEEYGIPSKNFLTYRILEGDKSDNIPGVRGAGLKTIIKRFPKITDRDEPYYTLEECIKISDEKKDELKLYESVDICKEQLFLNRKLMQLFNVDITPSSKMKIMDLVEGPITELIKFKFETKFVQDKLFTALPNLQGWLNQNFTQLNRYARMSHGK</sequence>
<feature type="non-terminal residue" evidence="4">
    <location>
        <position position="310"/>
    </location>
</feature>
<feature type="domain" description="5'-3' exonuclease" evidence="3">
    <location>
        <begin position="1"/>
        <end position="256"/>
    </location>
</feature>